<gene>
    <name evidence="1" type="ORF">P6N53_18140</name>
</gene>
<comment type="caution">
    <text evidence="1">The sequence shown here is derived from an EMBL/GenBank/DDBJ whole genome shotgun (WGS) entry which is preliminary data.</text>
</comment>
<sequence length="62" mass="6943">MSNVEPLVKCFRCCTPGKEVSREGIFANFVCPKCESRWQTIRPTESAVKRPEVGGVRKVLGM</sequence>
<reference evidence="1" key="1">
    <citation type="journal article" date="2023" name="J. Hazard. Mater.">
        <title>Anaerobic biodegradation of pyrene and benzo[a]pyrene by a new sulfate-reducing Desulforamulus aquiferis strain DSA.</title>
        <authorList>
            <person name="Zhang Z."/>
            <person name="Sun J."/>
            <person name="Gong X."/>
            <person name="Wang C."/>
            <person name="Wang H."/>
        </authorList>
    </citation>
    <scope>NUCLEOTIDE SEQUENCE</scope>
    <source>
        <strain evidence="1">DSA</strain>
    </source>
</reference>
<accession>A0AAW7ZK03</accession>
<evidence type="ECO:0000313" key="1">
    <source>
        <dbReference type="EMBL" id="MDO7789134.1"/>
    </source>
</evidence>
<dbReference type="EMBL" id="JARPTC010000037">
    <property type="protein sequence ID" value="MDO7789134.1"/>
    <property type="molecule type" value="Genomic_DNA"/>
</dbReference>
<dbReference type="Proteomes" id="UP001172911">
    <property type="component" value="Unassembled WGS sequence"/>
</dbReference>
<name>A0AAW7ZK03_9FIRM</name>
<protein>
    <submittedName>
        <fullName evidence="1">Uncharacterized protein</fullName>
    </submittedName>
</protein>
<organism evidence="1 2">
    <name type="scientific">Desulforamulus aquiferis</name>
    <dbReference type="NCBI Taxonomy" id="1397668"/>
    <lineage>
        <taxon>Bacteria</taxon>
        <taxon>Bacillati</taxon>
        <taxon>Bacillota</taxon>
        <taxon>Clostridia</taxon>
        <taxon>Eubacteriales</taxon>
        <taxon>Peptococcaceae</taxon>
        <taxon>Desulforamulus</taxon>
    </lineage>
</organism>
<dbReference type="RefSeq" id="WP_304545693.1">
    <property type="nucleotide sequence ID" value="NZ_JARPTC010000037.1"/>
</dbReference>
<proteinExistence type="predicted"/>
<evidence type="ECO:0000313" key="2">
    <source>
        <dbReference type="Proteomes" id="UP001172911"/>
    </source>
</evidence>
<reference evidence="1" key="2">
    <citation type="submission" date="2023-03" db="EMBL/GenBank/DDBJ databases">
        <authorList>
            <person name="Zhang Z."/>
        </authorList>
    </citation>
    <scope>NUCLEOTIDE SEQUENCE</scope>
    <source>
        <strain evidence="1">DSA</strain>
    </source>
</reference>
<keyword evidence="2" id="KW-1185">Reference proteome</keyword>
<dbReference type="AlphaFoldDB" id="A0AAW7ZK03"/>